<keyword evidence="2" id="KW-1185">Reference proteome</keyword>
<reference evidence="1 2" key="1">
    <citation type="submission" date="2023-08" db="EMBL/GenBank/DDBJ databases">
        <authorList>
            <person name="Buchebner-Jance M."/>
        </authorList>
    </citation>
    <scope>NUCLEOTIDE SEQUENCE [LARGE SCALE GENOMIC DNA]</scope>
    <source>
        <strain evidence="1 2">NCIMB 15471</strain>
    </source>
</reference>
<gene>
    <name evidence="1" type="ORF">LACPH_001398</name>
</gene>
<accession>A0ABY9L6Z0</accession>
<name>A0ABY9L6Z0_9LACO</name>
<protein>
    <submittedName>
        <fullName evidence="1">Uncharacterized protein</fullName>
    </submittedName>
</protein>
<dbReference type="EMBL" id="CP132482">
    <property type="protein sequence ID" value="WLV79491.1"/>
    <property type="molecule type" value="Genomic_DNA"/>
</dbReference>
<evidence type="ECO:0000313" key="1">
    <source>
        <dbReference type="EMBL" id="WLV79491.1"/>
    </source>
</evidence>
<dbReference type="RefSeq" id="WP_306387721.1">
    <property type="nucleotide sequence ID" value="NZ_CP132482.1"/>
</dbReference>
<sequence length="60" mass="6644">MKRTEAKKILAGFTQLDKLSDIVSNINCFQDLIDSGLWNHSGDISSLPFHDRRNSNGAPA</sequence>
<organism evidence="1 2">
    <name type="scientific">Lacticaseibacillus parahuelsenbergensis</name>
    <dbReference type="NCBI Taxonomy" id="3068305"/>
    <lineage>
        <taxon>Bacteria</taxon>
        <taxon>Bacillati</taxon>
        <taxon>Bacillota</taxon>
        <taxon>Bacilli</taxon>
        <taxon>Lactobacillales</taxon>
        <taxon>Lactobacillaceae</taxon>
        <taxon>Lacticaseibacillus</taxon>
    </lineage>
</organism>
<evidence type="ECO:0000313" key="2">
    <source>
        <dbReference type="Proteomes" id="UP001233112"/>
    </source>
</evidence>
<dbReference type="Proteomes" id="UP001233112">
    <property type="component" value="Chromosome"/>
</dbReference>
<proteinExistence type="predicted"/>